<keyword evidence="5 8" id="KW-1133">Transmembrane helix</keyword>
<feature type="transmembrane region" description="Helical" evidence="8">
    <location>
        <begin position="97"/>
        <end position="125"/>
    </location>
</feature>
<feature type="transmembrane region" description="Helical" evidence="8">
    <location>
        <begin position="359"/>
        <end position="377"/>
    </location>
</feature>
<feature type="transmembrane region" description="Helical" evidence="8">
    <location>
        <begin position="422"/>
        <end position="445"/>
    </location>
</feature>
<evidence type="ECO:0000256" key="1">
    <source>
        <dbReference type="ARBA" id="ARBA00004651"/>
    </source>
</evidence>
<feature type="transmembrane region" description="Helical" evidence="8">
    <location>
        <begin position="175"/>
        <end position="194"/>
    </location>
</feature>
<dbReference type="PANTHER" id="PTHR30354:SF22">
    <property type="entry name" value="HIGH-AFFINITY GLUCONATE TRANSPORTER"/>
    <property type="match status" value="1"/>
</dbReference>
<dbReference type="PANTHER" id="PTHR30354">
    <property type="entry name" value="GNT FAMILY GLUCONATE TRANSPORTER"/>
    <property type="match status" value="1"/>
</dbReference>
<comment type="subcellular location">
    <subcellularLocation>
        <location evidence="1">Cell membrane</location>
        <topology evidence="1">Multi-pass membrane protein</topology>
    </subcellularLocation>
</comment>
<feature type="transmembrane region" description="Helical" evidence="8">
    <location>
        <begin position="233"/>
        <end position="252"/>
    </location>
</feature>
<keyword evidence="4 8" id="KW-0812">Transmembrane</keyword>
<sequence length="448" mass="44698">MHPLLILAVGMATVLGLIVAARVHAFLALLAAALVVSLLAGGATGEAVTRVAEAFGATAASVGIVIAFAAVIGKAMTDSGAADRIVRSMTGTAGDGRVAPALAGSGAILSIPVFFDTVFYLLVPLARSAARASGRRYLRYLLAVAGGAVVTHALVPPTPGPFVTAAELGVDLGTMMIVGLVIAVPCTASVLLFAKWADDRVPVELPDHDDPAAAGVPEVEAPPPVLPGLGASLAPIVLPVVLITAATIANALERPLAWLDALGNPNLALGLATVAALGVYVRQRRPSRDDVAEAVEEALMSAGVIILITAAGGAFGAMLREAGVGDVLAALAGGGAGGFALLGLAFGTASLLKIAQGSSTVAMITTVGLVGAAVAGADLPFHPVYLATAIASGSLVGSWMNDSGFWIFAKMGGLSEVETLRTWTPLLAVVGLVAFAMTLVLALAVPLV</sequence>
<dbReference type="AlphaFoldDB" id="A0A271IX70"/>
<comment type="similarity">
    <text evidence="7">Belongs to the GntP permease family.</text>
</comment>
<evidence type="ECO:0000313" key="9">
    <source>
        <dbReference type="EMBL" id="PAP75710.1"/>
    </source>
</evidence>
<dbReference type="RefSeq" id="WP_095509352.1">
    <property type="nucleotide sequence ID" value="NZ_MQWD01000001.1"/>
</dbReference>
<keyword evidence="3" id="KW-1003">Cell membrane</keyword>
<dbReference type="OrthoDB" id="9787129at2"/>
<keyword evidence="6 8" id="KW-0472">Membrane</keyword>
<feature type="transmembrane region" description="Helical" evidence="8">
    <location>
        <begin position="327"/>
        <end position="352"/>
    </location>
</feature>
<evidence type="ECO:0000256" key="3">
    <source>
        <dbReference type="ARBA" id="ARBA00022475"/>
    </source>
</evidence>
<evidence type="ECO:0008006" key="11">
    <source>
        <dbReference type="Google" id="ProtNLM"/>
    </source>
</evidence>
<accession>A0A271IX70</accession>
<protein>
    <recommendedName>
        <fullName evidence="11">Gluconate permease</fullName>
    </recommendedName>
</protein>
<feature type="transmembrane region" description="Helical" evidence="8">
    <location>
        <begin position="137"/>
        <end position="155"/>
    </location>
</feature>
<proteinExistence type="inferred from homology"/>
<dbReference type="InterPro" id="IPR003474">
    <property type="entry name" value="Glcn_transporter"/>
</dbReference>
<dbReference type="GO" id="GO:0015128">
    <property type="term" value="F:gluconate transmembrane transporter activity"/>
    <property type="evidence" value="ECO:0007669"/>
    <property type="project" value="InterPro"/>
</dbReference>
<keyword evidence="10" id="KW-1185">Reference proteome</keyword>
<keyword evidence="2" id="KW-0813">Transport</keyword>
<reference evidence="9 10" key="1">
    <citation type="submission" date="2016-11" db="EMBL/GenBank/DDBJ databases">
        <title>Study of marine rhodopsin-containing bacteria.</title>
        <authorList>
            <person name="Yoshizawa S."/>
            <person name="Kumagai Y."/>
            <person name="Kogure K."/>
        </authorList>
    </citation>
    <scope>NUCLEOTIDE SEQUENCE [LARGE SCALE GENOMIC DNA]</scope>
    <source>
        <strain evidence="9 10">SAORIC-28</strain>
    </source>
</reference>
<feature type="transmembrane region" description="Helical" evidence="8">
    <location>
        <begin position="30"/>
        <end position="48"/>
    </location>
</feature>
<evidence type="ECO:0000256" key="4">
    <source>
        <dbReference type="ARBA" id="ARBA00022692"/>
    </source>
</evidence>
<evidence type="ECO:0000256" key="6">
    <source>
        <dbReference type="ARBA" id="ARBA00023136"/>
    </source>
</evidence>
<feature type="transmembrane region" description="Helical" evidence="8">
    <location>
        <begin position="294"/>
        <end position="315"/>
    </location>
</feature>
<dbReference type="EMBL" id="MQWD01000001">
    <property type="protein sequence ID" value="PAP75710.1"/>
    <property type="molecule type" value="Genomic_DNA"/>
</dbReference>
<evidence type="ECO:0000313" key="10">
    <source>
        <dbReference type="Proteomes" id="UP000216339"/>
    </source>
</evidence>
<feature type="transmembrane region" description="Helical" evidence="8">
    <location>
        <begin position="383"/>
        <end position="401"/>
    </location>
</feature>
<dbReference type="Pfam" id="PF02447">
    <property type="entry name" value="GntP_permease"/>
    <property type="match status" value="1"/>
</dbReference>
<evidence type="ECO:0000256" key="7">
    <source>
        <dbReference type="ARBA" id="ARBA00049663"/>
    </source>
</evidence>
<evidence type="ECO:0000256" key="2">
    <source>
        <dbReference type="ARBA" id="ARBA00022448"/>
    </source>
</evidence>
<name>A0A271IX70_9BACT</name>
<dbReference type="Proteomes" id="UP000216339">
    <property type="component" value="Unassembled WGS sequence"/>
</dbReference>
<evidence type="ECO:0000256" key="5">
    <source>
        <dbReference type="ARBA" id="ARBA00022989"/>
    </source>
</evidence>
<comment type="caution">
    <text evidence="9">The sequence shown here is derived from an EMBL/GenBank/DDBJ whole genome shotgun (WGS) entry which is preliminary data.</text>
</comment>
<dbReference type="GO" id="GO:0005886">
    <property type="term" value="C:plasma membrane"/>
    <property type="evidence" value="ECO:0007669"/>
    <property type="project" value="UniProtKB-SubCell"/>
</dbReference>
<feature type="transmembrane region" description="Helical" evidence="8">
    <location>
        <begin position="55"/>
        <end position="77"/>
    </location>
</feature>
<feature type="transmembrane region" description="Helical" evidence="8">
    <location>
        <begin position="264"/>
        <end position="282"/>
    </location>
</feature>
<organism evidence="9 10">
    <name type="scientific">Rubrivirga marina</name>
    <dbReference type="NCBI Taxonomy" id="1196024"/>
    <lineage>
        <taxon>Bacteria</taxon>
        <taxon>Pseudomonadati</taxon>
        <taxon>Rhodothermota</taxon>
        <taxon>Rhodothermia</taxon>
        <taxon>Rhodothermales</taxon>
        <taxon>Rubricoccaceae</taxon>
        <taxon>Rubrivirga</taxon>
    </lineage>
</organism>
<gene>
    <name evidence="9" type="ORF">BSZ37_04285</name>
</gene>
<evidence type="ECO:0000256" key="8">
    <source>
        <dbReference type="SAM" id="Phobius"/>
    </source>
</evidence>